<sequence length="292" mass="33324">MDLDVKKKRRRSLRISQDLEICGGNYGSVWKEPSPESRRLSELKEKKRRRSKMFNADELQQFRIAETPDRTSEVDRRSLLDFQNTSLSDVEGPRCPDSSVGQHESVGITPVIIEEEMISQHSERVTNDDKKERTPLPEPHPDDYSTPIAPPVLSDSLPYSPSQPFIADISQSPTISSLVSPNSPASDGEFFTPLSQIKSKVVRYSNKKIRTKLQPKQLSADYSDVGLKSNEHSNKGDSTCSSPKTHFMKWRTGKKTEVLMVLYLKELVIWMHQFFHLQKSAVQTCQKKTHHK</sequence>
<name>K1Q6J1_MAGGI</name>
<proteinExistence type="predicted"/>
<feature type="region of interest" description="Disordered" evidence="1">
    <location>
        <begin position="26"/>
        <end position="51"/>
    </location>
</feature>
<dbReference type="EMBL" id="JH816911">
    <property type="protein sequence ID" value="EKC32357.1"/>
    <property type="molecule type" value="Genomic_DNA"/>
</dbReference>
<accession>K1Q6J1</accession>
<organism evidence="2">
    <name type="scientific">Magallana gigas</name>
    <name type="common">Pacific oyster</name>
    <name type="synonym">Crassostrea gigas</name>
    <dbReference type="NCBI Taxonomy" id="29159"/>
    <lineage>
        <taxon>Eukaryota</taxon>
        <taxon>Metazoa</taxon>
        <taxon>Spiralia</taxon>
        <taxon>Lophotrochozoa</taxon>
        <taxon>Mollusca</taxon>
        <taxon>Bivalvia</taxon>
        <taxon>Autobranchia</taxon>
        <taxon>Pteriomorphia</taxon>
        <taxon>Ostreida</taxon>
        <taxon>Ostreoidea</taxon>
        <taxon>Ostreidae</taxon>
        <taxon>Magallana</taxon>
    </lineage>
</organism>
<evidence type="ECO:0000313" key="2">
    <source>
        <dbReference type="EMBL" id="EKC32357.1"/>
    </source>
</evidence>
<feature type="compositionally biased region" description="Basic and acidic residues" evidence="1">
    <location>
        <begin position="121"/>
        <end position="143"/>
    </location>
</feature>
<feature type="compositionally biased region" description="Basic and acidic residues" evidence="1">
    <location>
        <begin position="33"/>
        <end position="45"/>
    </location>
</feature>
<dbReference type="InParanoid" id="K1Q6J1"/>
<feature type="region of interest" description="Disordered" evidence="1">
    <location>
        <begin position="83"/>
        <end position="103"/>
    </location>
</feature>
<dbReference type="AlphaFoldDB" id="K1Q6J1"/>
<dbReference type="HOGENOM" id="CLU_953937_0_0_1"/>
<reference evidence="2" key="1">
    <citation type="journal article" date="2012" name="Nature">
        <title>The oyster genome reveals stress adaptation and complexity of shell formation.</title>
        <authorList>
            <person name="Zhang G."/>
            <person name="Fang X."/>
            <person name="Guo X."/>
            <person name="Li L."/>
            <person name="Luo R."/>
            <person name="Xu F."/>
            <person name="Yang P."/>
            <person name="Zhang L."/>
            <person name="Wang X."/>
            <person name="Qi H."/>
            <person name="Xiong Z."/>
            <person name="Que H."/>
            <person name="Xie Y."/>
            <person name="Holland P.W."/>
            <person name="Paps J."/>
            <person name="Zhu Y."/>
            <person name="Wu F."/>
            <person name="Chen Y."/>
            <person name="Wang J."/>
            <person name="Peng C."/>
            <person name="Meng J."/>
            <person name="Yang L."/>
            <person name="Liu J."/>
            <person name="Wen B."/>
            <person name="Zhang N."/>
            <person name="Huang Z."/>
            <person name="Zhu Q."/>
            <person name="Feng Y."/>
            <person name="Mount A."/>
            <person name="Hedgecock D."/>
            <person name="Xu Z."/>
            <person name="Liu Y."/>
            <person name="Domazet-Loso T."/>
            <person name="Du Y."/>
            <person name="Sun X."/>
            <person name="Zhang S."/>
            <person name="Liu B."/>
            <person name="Cheng P."/>
            <person name="Jiang X."/>
            <person name="Li J."/>
            <person name="Fan D."/>
            <person name="Wang W."/>
            <person name="Fu W."/>
            <person name="Wang T."/>
            <person name="Wang B."/>
            <person name="Zhang J."/>
            <person name="Peng Z."/>
            <person name="Li Y."/>
            <person name="Li N."/>
            <person name="Wang J."/>
            <person name="Chen M."/>
            <person name="He Y."/>
            <person name="Tan F."/>
            <person name="Song X."/>
            <person name="Zheng Q."/>
            <person name="Huang R."/>
            <person name="Yang H."/>
            <person name="Du X."/>
            <person name="Chen L."/>
            <person name="Yang M."/>
            <person name="Gaffney P.M."/>
            <person name="Wang S."/>
            <person name="Luo L."/>
            <person name="She Z."/>
            <person name="Ming Y."/>
            <person name="Huang W."/>
            <person name="Zhang S."/>
            <person name="Huang B."/>
            <person name="Zhang Y."/>
            <person name="Qu T."/>
            <person name="Ni P."/>
            <person name="Miao G."/>
            <person name="Wang J."/>
            <person name="Wang Q."/>
            <person name="Steinberg C.E."/>
            <person name="Wang H."/>
            <person name="Li N."/>
            <person name="Qian L."/>
            <person name="Zhang G."/>
            <person name="Li Y."/>
            <person name="Yang H."/>
            <person name="Liu X."/>
            <person name="Wang J."/>
            <person name="Yin Y."/>
            <person name="Wang J."/>
        </authorList>
    </citation>
    <scope>NUCLEOTIDE SEQUENCE [LARGE SCALE GENOMIC DNA]</scope>
    <source>
        <strain evidence="2">05x7-T-G4-1.051#20</strain>
    </source>
</reference>
<feature type="region of interest" description="Disordered" evidence="1">
    <location>
        <begin position="120"/>
        <end position="165"/>
    </location>
</feature>
<gene>
    <name evidence="2" type="ORF">CGI_10017512</name>
</gene>
<evidence type="ECO:0000256" key="1">
    <source>
        <dbReference type="SAM" id="MobiDB-lite"/>
    </source>
</evidence>
<protein>
    <submittedName>
        <fullName evidence="2">Uncharacterized protein</fullName>
    </submittedName>
</protein>